<reference evidence="3 4" key="1">
    <citation type="submission" date="2023-07" db="EMBL/GenBank/DDBJ databases">
        <title>Genomic Encyclopedia of Type Strains, Phase IV (KMG-IV): sequencing the most valuable type-strain genomes for metagenomic binning, comparative biology and taxonomic classification.</title>
        <authorList>
            <person name="Goeker M."/>
        </authorList>
    </citation>
    <scope>NUCLEOTIDE SEQUENCE [LARGE SCALE GENOMIC DNA]</scope>
    <source>
        <strain evidence="3 4">DSM 15561</strain>
    </source>
</reference>
<gene>
    <name evidence="3" type="ORF">QOZ99_004395</name>
</gene>
<evidence type="ECO:0000256" key="1">
    <source>
        <dbReference type="SAM" id="MobiDB-lite"/>
    </source>
</evidence>
<dbReference type="EMBL" id="JAUSVR010000032">
    <property type="protein sequence ID" value="MDQ0513473.1"/>
    <property type="molecule type" value="Genomic_DNA"/>
</dbReference>
<accession>A0ABU0LXM8</accession>
<dbReference type="InterPro" id="IPR036852">
    <property type="entry name" value="Peptidase_S8/S53_dom_sf"/>
</dbReference>
<sequence length="658" mass="70769">MAEQDFDGPKSHLSLDRLRKTGAYTSPKLKITKNPARDDYVAHGATLLRQLVDALPGLPPTGADPRLAIQGLKPGVLVAIETQAPKTDRKGPSKIPVAFEIPGQDLVVLSARRTADRAEEAIVFVPDDARAGLARRLRAYGANSLGNRDRPYAAQFEKVERIASADTADLFKSVTDFDDPAPRWWELWVRDLRDVPRGVIAAARAQRLDVHPEQLVFPDTTVVFVHATARQALAFASRVPGAIEEVRLGAGTIEPFLTLDHGRVTQHDFVADLAGRIIPPRTDAPTVCVLDTGVAGGHPLLSDGLAIALAVDEAWGSDDHERHDGHGTGIVSLALHGDLDQPMNDTRFIELTHSVESVKILPPRGFAPTPPPSYGIVTQSAVSLVEAIRDAEELFHRLVIEAVEATGQAVHVDDAAPIKRLVPSRVDDLLHRVAPGRRPLRAVRPHGLPHLTHDARFAAAREQPGDQLIVFDIAGLGRLTISLADTHAAESVDVLSVIAIGVRERGAELRASGVADAGINGAAQRANQLNEVAFGDARQDRLVVDGVADQRAHLARLIDRHVIRGIVDAAQEAGEPVRSETGHRRGVTFGRLLPGRRQGVANTGDLLANGANRRCRSPRGGRQHVARHAPGERTARSAPSDARSAGTNHPCQPPQGRL</sequence>
<feature type="domain" description="Peptidase S8/S53" evidence="2">
    <location>
        <begin position="284"/>
        <end position="385"/>
    </location>
</feature>
<keyword evidence="4" id="KW-1185">Reference proteome</keyword>
<dbReference type="SUPFAM" id="SSF52743">
    <property type="entry name" value="Subtilisin-like"/>
    <property type="match status" value="1"/>
</dbReference>
<protein>
    <recommendedName>
        <fullName evidence="2">Peptidase S8/S53 domain-containing protein</fullName>
    </recommendedName>
</protein>
<dbReference type="InterPro" id="IPR000209">
    <property type="entry name" value="Peptidase_S8/S53_dom"/>
</dbReference>
<evidence type="ECO:0000313" key="3">
    <source>
        <dbReference type="EMBL" id="MDQ0513473.1"/>
    </source>
</evidence>
<evidence type="ECO:0000259" key="2">
    <source>
        <dbReference type="Pfam" id="PF00082"/>
    </source>
</evidence>
<dbReference type="Proteomes" id="UP001235094">
    <property type="component" value="Unassembled WGS sequence"/>
</dbReference>
<proteinExistence type="predicted"/>
<comment type="caution">
    <text evidence="3">The sequence shown here is derived from an EMBL/GenBank/DDBJ whole genome shotgun (WGS) entry which is preliminary data.</text>
</comment>
<evidence type="ECO:0000313" key="4">
    <source>
        <dbReference type="Proteomes" id="UP001235094"/>
    </source>
</evidence>
<dbReference type="Pfam" id="PF00082">
    <property type="entry name" value="Peptidase_S8"/>
    <property type="match status" value="1"/>
</dbReference>
<name>A0ABU0LXM8_9HYPH</name>
<organism evidence="3 4">
    <name type="scientific">Ancylobacter amanitiformis</name>
    <dbReference type="NCBI Taxonomy" id="217069"/>
    <lineage>
        <taxon>Bacteria</taxon>
        <taxon>Pseudomonadati</taxon>
        <taxon>Pseudomonadota</taxon>
        <taxon>Alphaproteobacteria</taxon>
        <taxon>Hyphomicrobiales</taxon>
        <taxon>Xanthobacteraceae</taxon>
        <taxon>Ancylobacter</taxon>
    </lineage>
</organism>
<feature type="region of interest" description="Disordered" evidence="1">
    <location>
        <begin position="596"/>
        <end position="658"/>
    </location>
</feature>
<feature type="compositionally biased region" description="Basic residues" evidence="1">
    <location>
        <begin position="613"/>
        <end position="627"/>
    </location>
</feature>